<dbReference type="EMBL" id="NCXP01000011">
    <property type="protein sequence ID" value="OSC40835.1"/>
    <property type="molecule type" value="Genomic_DNA"/>
</dbReference>
<dbReference type="InterPro" id="IPR000084">
    <property type="entry name" value="PE-PGRS_N"/>
</dbReference>
<dbReference type="OrthoDB" id="4753018at2"/>
<dbReference type="RefSeq" id="WP_085325190.1">
    <property type="nucleotide sequence ID" value="NZ_NCXP01000011.1"/>
</dbReference>
<feature type="domain" description="PE" evidence="1">
    <location>
        <begin position="5"/>
        <end position="92"/>
    </location>
</feature>
<keyword evidence="3" id="KW-1185">Reference proteome</keyword>
<dbReference type="InterPro" id="IPR038332">
    <property type="entry name" value="PPE_sf"/>
</dbReference>
<name>A0A1X2LUW2_9MYCO</name>
<protein>
    <recommendedName>
        <fullName evidence="1">PE domain-containing protein</fullName>
    </recommendedName>
</protein>
<dbReference type="SUPFAM" id="SSF140459">
    <property type="entry name" value="PE/PPE dimer-like"/>
    <property type="match status" value="1"/>
</dbReference>
<evidence type="ECO:0000313" key="3">
    <source>
        <dbReference type="Proteomes" id="UP000193247"/>
    </source>
</evidence>
<evidence type="ECO:0000313" key="2">
    <source>
        <dbReference type="EMBL" id="OSC40835.1"/>
    </source>
</evidence>
<comment type="caution">
    <text evidence="2">The sequence shown here is derived from an EMBL/GenBank/DDBJ whole genome shotgun (WGS) entry which is preliminary data.</text>
</comment>
<gene>
    <name evidence="2" type="ORF">B8W66_11715</name>
</gene>
<dbReference type="Proteomes" id="UP000193247">
    <property type="component" value="Unassembled WGS sequence"/>
</dbReference>
<organism evidence="2 3">
    <name type="scientific">Mycobacterium decipiens</name>
    <dbReference type="NCBI Taxonomy" id="1430326"/>
    <lineage>
        <taxon>Bacteria</taxon>
        <taxon>Bacillati</taxon>
        <taxon>Actinomycetota</taxon>
        <taxon>Actinomycetes</taxon>
        <taxon>Mycobacteriales</taxon>
        <taxon>Mycobacteriaceae</taxon>
        <taxon>Mycobacterium</taxon>
    </lineage>
</organism>
<sequence>MILRVGRQGLAAASAALVALATWLATGYGAALPVPIGVVSAAADPVLLGNAAALSALGDEHAEIAADAIEELACFAIGMGEFGVSYAVGDAVAAWTHVGWGGL</sequence>
<proteinExistence type="predicted"/>
<reference evidence="2 3" key="1">
    <citation type="submission" date="2017-04" db="EMBL/GenBank/DDBJ databases">
        <title>The new phylogeny of genus Mycobacterium.</title>
        <authorList>
            <person name="Tortoli E."/>
            <person name="Trovato A."/>
            <person name="Cirillo D.M."/>
        </authorList>
    </citation>
    <scope>NUCLEOTIDE SEQUENCE [LARGE SCALE GENOMIC DNA]</scope>
    <source>
        <strain evidence="2 3">TBL 1200985</strain>
    </source>
</reference>
<accession>A0A1X2LUW2</accession>
<dbReference type="AlphaFoldDB" id="A0A1X2LUW2"/>
<evidence type="ECO:0000259" key="1">
    <source>
        <dbReference type="Pfam" id="PF00934"/>
    </source>
</evidence>
<dbReference type="Pfam" id="PF00934">
    <property type="entry name" value="PE"/>
    <property type="match status" value="1"/>
</dbReference>
<dbReference type="Gene3D" id="1.10.287.850">
    <property type="entry name" value="HP0062-like domain"/>
    <property type="match status" value="1"/>
</dbReference>